<evidence type="ECO:0000313" key="12">
    <source>
        <dbReference type="Proteomes" id="UP000038040"/>
    </source>
</evidence>
<keyword evidence="8" id="KW-0539">Nucleus</keyword>
<evidence type="ECO:0000256" key="1">
    <source>
        <dbReference type="ARBA" id="ARBA00004123"/>
    </source>
</evidence>
<evidence type="ECO:0000313" key="11">
    <source>
        <dbReference type="EMBL" id="VDN55161.1"/>
    </source>
</evidence>
<dbReference type="SMART" id="SM00249">
    <property type="entry name" value="PHD"/>
    <property type="match status" value="2"/>
</dbReference>
<dbReference type="WBParaSite" id="DME_0000077401-mRNA-1">
    <property type="protein sequence ID" value="DME_0000077401-mRNA-1"/>
    <property type="gene ID" value="DME_0000077401"/>
</dbReference>
<dbReference type="PANTHER" id="PTHR45888:SF4">
    <property type="entry name" value="PHD FINGER PROTEIN 10"/>
    <property type="match status" value="1"/>
</dbReference>
<keyword evidence="6" id="KW-0805">Transcription regulation</keyword>
<name>A0A0N4U287_DRAME</name>
<dbReference type="SUPFAM" id="SSF57903">
    <property type="entry name" value="FYVE/PHD zinc finger"/>
    <property type="match status" value="2"/>
</dbReference>
<dbReference type="InterPro" id="IPR013083">
    <property type="entry name" value="Znf_RING/FYVE/PHD"/>
</dbReference>
<organism evidence="12 14">
    <name type="scientific">Dracunculus medinensis</name>
    <name type="common">Guinea worm</name>
    <dbReference type="NCBI Taxonomy" id="318479"/>
    <lineage>
        <taxon>Eukaryota</taxon>
        <taxon>Metazoa</taxon>
        <taxon>Ecdysozoa</taxon>
        <taxon>Nematoda</taxon>
        <taxon>Chromadorea</taxon>
        <taxon>Rhabditida</taxon>
        <taxon>Spirurina</taxon>
        <taxon>Dracunculoidea</taxon>
        <taxon>Dracunculidae</taxon>
        <taxon>Dracunculus</taxon>
    </lineage>
</organism>
<dbReference type="STRING" id="318479.A0A0N4U287"/>
<reference evidence="14" key="1">
    <citation type="submission" date="2017-02" db="UniProtKB">
        <authorList>
            <consortium name="WormBaseParasite"/>
        </authorList>
    </citation>
    <scope>IDENTIFICATION</scope>
</reference>
<evidence type="ECO:0000256" key="4">
    <source>
        <dbReference type="ARBA" id="ARBA00022771"/>
    </source>
</evidence>
<keyword evidence="7" id="KW-0804">Transcription</keyword>
<accession>A0A0N4U287</accession>
<keyword evidence="3" id="KW-0677">Repeat</keyword>
<dbReference type="Gene3D" id="3.30.40.10">
    <property type="entry name" value="Zinc/RING finger domain, C3HC4 (zinc finger)"/>
    <property type="match status" value="2"/>
</dbReference>
<feature type="domain" description="PHD-type" evidence="10">
    <location>
        <begin position="6"/>
        <end position="58"/>
    </location>
</feature>
<dbReference type="InterPro" id="IPR019787">
    <property type="entry name" value="Znf_PHD-finger"/>
</dbReference>
<dbReference type="OrthoDB" id="1903104at2759"/>
<protein>
    <submittedName>
        <fullName evidence="14">PHD finger protein 10</fullName>
    </submittedName>
</protein>
<reference evidence="11 13" key="2">
    <citation type="submission" date="2018-11" db="EMBL/GenBank/DDBJ databases">
        <authorList>
            <consortium name="Pathogen Informatics"/>
        </authorList>
    </citation>
    <scope>NUCLEOTIDE SEQUENCE [LARGE SCALE GENOMIC DNA]</scope>
</reference>
<evidence type="ECO:0000313" key="14">
    <source>
        <dbReference type="WBParaSite" id="DME_0000077401-mRNA-1"/>
    </source>
</evidence>
<dbReference type="InterPro" id="IPR011011">
    <property type="entry name" value="Znf_FYVE_PHD"/>
</dbReference>
<sequence length="137" mass="15377">MKDQKEAQCSICGVENEDPLLSCSSCCLSMHPDCVDLPKRVIDVALGYDWNCIECKKCIICSKPDDEDSMLFCDRCDRGFHTFCVGLTSTPKGSWICTVYCSDYAVNENLKNTLDECIARHKSTRKKSINCGDNLLK</sequence>
<keyword evidence="5" id="KW-0862">Zinc</keyword>
<keyword evidence="13" id="KW-1185">Reference proteome</keyword>
<dbReference type="AlphaFoldDB" id="A0A0N4U287"/>
<evidence type="ECO:0000256" key="2">
    <source>
        <dbReference type="ARBA" id="ARBA00022723"/>
    </source>
</evidence>
<dbReference type="PROSITE" id="PS50016">
    <property type="entry name" value="ZF_PHD_2"/>
    <property type="match status" value="2"/>
</dbReference>
<evidence type="ECO:0000256" key="7">
    <source>
        <dbReference type="ARBA" id="ARBA00023163"/>
    </source>
</evidence>
<dbReference type="GO" id="GO:0005634">
    <property type="term" value="C:nucleus"/>
    <property type="evidence" value="ECO:0007669"/>
    <property type="project" value="UniProtKB-SubCell"/>
</dbReference>
<dbReference type="Proteomes" id="UP000038040">
    <property type="component" value="Unplaced"/>
</dbReference>
<dbReference type="InterPro" id="IPR001965">
    <property type="entry name" value="Znf_PHD"/>
</dbReference>
<evidence type="ECO:0000259" key="10">
    <source>
        <dbReference type="PROSITE" id="PS50016"/>
    </source>
</evidence>
<evidence type="ECO:0000256" key="6">
    <source>
        <dbReference type="ARBA" id="ARBA00023015"/>
    </source>
</evidence>
<keyword evidence="2" id="KW-0479">Metal-binding</keyword>
<evidence type="ECO:0000256" key="3">
    <source>
        <dbReference type="ARBA" id="ARBA00022737"/>
    </source>
</evidence>
<dbReference type="Pfam" id="PF00628">
    <property type="entry name" value="PHD"/>
    <property type="match status" value="2"/>
</dbReference>
<keyword evidence="4 9" id="KW-0863">Zinc-finger</keyword>
<dbReference type="PANTHER" id="PTHR45888">
    <property type="entry name" value="HL01030P-RELATED"/>
    <property type="match status" value="1"/>
</dbReference>
<evidence type="ECO:0000256" key="5">
    <source>
        <dbReference type="ARBA" id="ARBA00022833"/>
    </source>
</evidence>
<evidence type="ECO:0000313" key="13">
    <source>
        <dbReference type="Proteomes" id="UP000274756"/>
    </source>
</evidence>
<proteinExistence type="predicted"/>
<dbReference type="Proteomes" id="UP000274756">
    <property type="component" value="Unassembled WGS sequence"/>
</dbReference>
<dbReference type="EMBL" id="UYYG01001151">
    <property type="protein sequence ID" value="VDN55161.1"/>
    <property type="molecule type" value="Genomic_DNA"/>
</dbReference>
<evidence type="ECO:0000256" key="8">
    <source>
        <dbReference type="ARBA" id="ARBA00023242"/>
    </source>
</evidence>
<gene>
    <name evidence="11" type="ORF">DME_LOCUS5134</name>
</gene>
<dbReference type="GO" id="GO:0008270">
    <property type="term" value="F:zinc ion binding"/>
    <property type="evidence" value="ECO:0007669"/>
    <property type="project" value="UniProtKB-KW"/>
</dbReference>
<feature type="domain" description="PHD-type" evidence="10">
    <location>
        <begin position="55"/>
        <end position="103"/>
    </location>
</feature>
<comment type="subcellular location">
    <subcellularLocation>
        <location evidence="1">Nucleus</location>
    </subcellularLocation>
</comment>
<evidence type="ECO:0000256" key="9">
    <source>
        <dbReference type="PROSITE-ProRule" id="PRU00146"/>
    </source>
</evidence>